<dbReference type="Pfam" id="PF18962">
    <property type="entry name" value="Por_Secre_tail"/>
    <property type="match status" value="1"/>
</dbReference>
<evidence type="ECO:0000256" key="1">
    <source>
        <dbReference type="ARBA" id="ARBA00022729"/>
    </source>
</evidence>
<sequence>MKRLLFFALSMFMIALHGQNQTIYTTTFPQANPPTGWEKEILLGEYNWYYGEMVLPGSSVFTKPAAVFNDDITGELGNKAVLTSPTWSVGGYDTVWLSYEYGLNRAGEGGTLAVEVYDGSSWQQVALYNQDQAPITIAPINVTAYKNAAFSVRFTFDDEYSYSMGAGVTNFLLEGSSTAAPNSECWNAVLLNCGATGNGSTVNATVKDELAPFGGLDPNGSYGVWYKYSDIDNQSDVTFSLCDTNAVFDSRIIVYKGVCADLFPVAFNDDACGTLSEVTFHNDGTSPYYILVFGAEESKSDFSYKFNCLSGAPTNDEIADAIDVNLFEQPYTDVAVPLINATAETDTADFLETGCDMSGGWYPNVFYKFTATDDGTATATFKTPNEGGFQTIGFYTAPNKNIAIKDLSFVMQSSNGCNQMSQTKSINITSGTTYYVVMMSPYTNSDIVIDLQYNVMAVDETKLSKTIVAPNPVKDFIHLNSKTKINKVEVLDLTGKSVYSTTLDKQEAKLDLSFLPKGNYIMKVTSDKKTESFKIIKK</sequence>
<organism evidence="4 5">
    <name type="scientific">Epilithonimonas ginsengisoli</name>
    <dbReference type="NCBI Taxonomy" id="1245592"/>
    <lineage>
        <taxon>Bacteria</taxon>
        <taxon>Pseudomonadati</taxon>
        <taxon>Bacteroidota</taxon>
        <taxon>Flavobacteriia</taxon>
        <taxon>Flavobacteriales</taxon>
        <taxon>Weeksellaceae</taxon>
        <taxon>Chryseobacterium group</taxon>
        <taxon>Epilithonimonas</taxon>
    </lineage>
</organism>
<dbReference type="InterPro" id="IPR026444">
    <property type="entry name" value="Secre_tail"/>
</dbReference>
<accession>A0ABU4JFL6</accession>
<evidence type="ECO:0000256" key="2">
    <source>
        <dbReference type="SAM" id="SignalP"/>
    </source>
</evidence>
<evidence type="ECO:0000313" key="5">
    <source>
        <dbReference type="Proteomes" id="UP001204439"/>
    </source>
</evidence>
<protein>
    <submittedName>
        <fullName evidence="4">T9SS type A sorting domain-containing protein</fullName>
    </submittedName>
</protein>
<proteinExistence type="predicted"/>
<reference evidence="4 5" key="1">
    <citation type="submission" date="2023-11" db="EMBL/GenBank/DDBJ databases">
        <title>First isolation, identification, and characterization of non-pathogenic Epilithonimonas ginsengisoli isolated from diseased farmed rainbow trout (Oncorhynchus mykiss) in Chile.</title>
        <authorList>
            <person name="Miranda C.D."/>
            <person name="Irgang R."/>
            <person name="Concha C."/>
            <person name="Rojas R."/>
            <person name="Avendano R."/>
        </authorList>
    </citation>
    <scope>NUCLEOTIDE SEQUENCE [LARGE SCALE GENOMIC DNA]</scope>
    <source>
        <strain evidence="4 5">FP99</strain>
    </source>
</reference>
<dbReference type="RefSeq" id="WP_086048050.1">
    <property type="nucleotide sequence ID" value="NZ_JAMXLT020000008.1"/>
</dbReference>
<evidence type="ECO:0000259" key="3">
    <source>
        <dbReference type="Pfam" id="PF18962"/>
    </source>
</evidence>
<evidence type="ECO:0000313" key="4">
    <source>
        <dbReference type="EMBL" id="MDW8548468.1"/>
    </source>
</evidence>
<feature type="domain" description="Secretion system C-terminal sorting" evidence="3">
    <location>
        <begin position="470"/>
        <end position="536"/>
    </location>
</feature>
<keyword evidence="1 2" id="KW-0732">Signal</keyword>
<gene>
    <name evidence="4" type="ORF">NG800_006080</name>
</gene>
<keyword evidence="5" id="KW-1185">Reference proteome</keyword>
<feature type="chain" id="PRO_5046551107" evidence="2">
    <location>
        <begin position="18"/>
        <end position="538"/>
    </location>
</feature>
<feature type="signal peptide" evidence="2">
    <location>
        <begin position="1"/>
        <end position="17"/>
    </location>
</feature>
<dbReference type="Proteomes" id="UP001204439">
    <property type="component" value="Unassembled WGS sequence"/>
</dbReference>
<comment type="caution">
    <text evidence="4">The sequence shown here is derived from an EMBL/GenBank/DDBJ whole genome shotgun (WGS) entry which is preliminary data.</text>
</comment>
<name>A0ABU4JFL6_9FLAO</name>
<dbReference type="EMBL" id="JAMXLT020000008">
    <property type="protein sequence ID" value="MDW8548468.1"/>
    <property type="molecule type" value="Genomic_DNA"/>
</dbReference>
<dbReference type="NCBIfam" id="TIGR04183">
    <property type="entry name" value="Por_Secre_tail"/>
    <property type="match status" value="1"/>
</dbReference>